<gene>
    <name evidence="1" type="ORF">MEDL_45449</name>
</gene>
<reference evidence="1" key="1">
    <citation type="submission" date="2021-03" db="EMBL/GenBank/DDBJ databases">
        <authorList>
            <person name="Bekaert M."/>
        </authorList>
    </citation>
    <scope>NUCLEOTIDE SEQUENCE</scope>
</reference>
<evidence type="ECO:0008006" key="3">
    <source>
        <dbReference type="Google" id="ProtNLM"/>
    </source>
</evidence>
<dbReference type="EMBL" id="CAJPWZ010002189">
    <property type="protein sequence ID" value="CAG2232757.1"/>
    <property type="molecule type" value="Genomic_DNA"/>
</dbReference>
<accession>A0A8S3TGU3</accession>
<evidence type="ECO:0000313" key="1">
    <source>
        <dbReference type="EMBL" id="CAG2232757.1"/>
    </source>
</evidence>
<evidence type="ECO:0000313" key="2">
    <source>
        <dbReference type="Proteomes" id="UP000683360"/>
    </source>
</evidence>
<dbReference type="Proteomes" id="UP000683360">
    <property type="component" value="Unassembled WGS sequence"/>
</dbReference>
<comment type="caution">
    <text evidence="1">The sequence shown here is derived from an EMBL/GenBank/DDBJ whole genome shotgun (WGS) entry which is preliminary data.</text>
</comment>
<name>A0A8S3TGU3_MYTED</name>
<protein>
    <recommendedName>
        <fullName evidence="3">SAM domain-containing protein</fullName>
    </recommendedName>
</protein>
<keyword evidence="2" id="KW-1185">Reference proteome</keyword>
<sequence length="196" mass="21307">MKLTEATADAVLELGFSSMEALSLIELDDLVETNIPIGQKKLLLKAIKKTSSNDINAEFAETASTSSTCVQRGFQNGEFGNASGGSKDGGFRRPIQDGGSPEDYYIQAVMKQLASQQKQQELLPAAVNSVVNDNSMNNLGIDSNISWQDPQIYLKSSNIDCKINFYDISDFVSYDLGGTSMPEERLISDSSRGNET</sequence>
<organism evidence="1 2">
    <name type="scientific">Mytilus edulis</name>
    <name type="common">Blue mussel</name>
    <dbReference type="NCBI Taxonomy" id="6550"/>
    <lineage>
        <taxon>Eukaryota</taxon>
        <taxon>Metazoa</taxon>
        <taxon>Spiralia</taxon>
        <taxon>Lophotrochozoa</taxon>
        <taxon>Mollusca</taxon>
        <taxon>Bivalvia</taxon>
        <taxon>Autobranchia</taxon>
        <taxon>Pteriomorphia</taxon>
        <taxon>Mytilida</taxon>
        <taxon>Mytiloidea</taxon>
        <taxon>Mytilidae</taxon>
        <taxon>Mytilinae</taxon>
        <taxon>Mytilus</taxon>
    </lineage>
</organism>
<dbReference type="OrthoDB" id="10060908at2759"/>
<dbReference type="AlphaFoldDB" id="A0A8S3TGU3"/>
<proteinExistence type="predicted"/>